<proteinExistence type="predicted"/>
<organism evidence="2 3">
    <name type="scientific">Caerostris darwini</name>
    <dbReference type="NCBI Taxonomy" id="1538125"/>
    <lineage>
        <taxon>Eukaryota</taxon>
        <taxon>Metazoa</taxon>
        <taxon>Ecdysozoa</taxon>
        <taxon>Arthropoda</taxon>
        <taxon>Chelicerata</taxon>
        <taxon>Arachnida</taxon>
        <taxon>Araneae</taxon>
        <taxon>Araneomorphae</taxon>
        <taxon>Entelegynae</taxon>
        <taxon>Araneoidea</taxon>
        <taxon>Araneidae</taxon>
        <taxon>Caerostris</taxon>
    </lineage>
</organism>
<keyword evidence="3" id="KW-1185">Reference proteome</keyword>
<feature type="region of interest" description="Disordered" evidence="1">
    <location>
        <begin position="1"/>
        <end position="46"/>
    </location>
</feature>
<evidence type="ECO:0000313" key="3">
    <source>
        <dbReference type="Proteomes" id="UP001054837"/>
    </source>
</evidence>
<dbReference type="AlphaFoldDB" id="A0AAV4RB01"/>
<sequence>MLCLEPPKRKECEGACSRGAGGESINGPSRNQQQKKSERMNEREREKHVLLVTRPAQPFRYCLRHLMALFLLDNPLTTKREASEEKKAFFLLSISAAD</sequence>
<dbReference type="Proteomes" id="UP001054837">
    <property type="component" value="Unassembled WGS sequence"/>
</dbReference>
<feature type="compositionally biased region" description="Basic and acidic residues" evidence="1">
    <location>
        <begin position="35"/>
        <end position="46"/>
    </location>
</feature>
<comment type="caution">
    <text evidence="2">The sequence shown here is derived from an EMBL/GenBank/DDBJ whole genome shotgun (WGS) entry which is preliminary data.</text>
</comment>
<protein>
    <submittedName>
        <fullName evidence="2">Uncharacterized protein</fullName>
    </submittedName>
</protein>
<reference evidence="2 3" key="1">
    <citation type="submission" date="2021-06" db="EMBL/GenBank/DDBJ databases">
        <title>Caerostris darwini draft genome.</title>
        <authorList>
            <person name="Kono N."/>
            <person name="Arakawa K."/>
        </authorList>
    </citation>
    <scope>NUCLEOTIDE SEQUENCE [LARGE SCALE GENOMIC DNA]</scope>
</reference>
<dbReference type="EMBL" id="BPLQ01005872">
    <property type="protein sequence ID" value="GIY18181.1"/>
    <property type="molecule type" value="Genomic_DNA"/>
</dbReference>
<name>A0AAV4RB01_9ARAC</name>
<feature type="compositionally biased region" description="Basic and acidic residues" evidence="1">
    <location>
        <begin position="1"/>
        <end position="13"/>
    </location>
</feature>
<accession>A0AAV4RB01</accession>
<gene>
    <name evidence="2" type="ORF">CDAR_40191</name>
</gene>
<evidence type="ECO:0000313" key="2">
    <source>
        <dbReference type="EMBL" id="GIY18181.1"/>
    </source>
</evidence>
<evidence type="ECO:0000256" key="1">
    <source>
        <dbReference type="SAM" id="MobiDB-lite"/>
    </source>
</evidence>